<comment type="catalytic activity">
    <reaction evidence="10">
        <text>4-CDP-2-C-methyl-D-erythritol + ATP = 4-CDP-2-C-methyl-D-erythritol 2-phosphate + ADP + H(+)</text>
        <dbReference type="Rhea" id="RHEA:18437"/>
        <dbReference type="ChEBI" id="CHEBI:15378"/>
        <dbReference type="ChEBI" id="CHEBI:30616"/>
        <dbReference type="ChEBI" id="CHEBI:57823"/>
        <dbReference type="ChEBI" id="CHEBI:57919"/>
        <dbReference type="ChEBI" id="CHEBI:456216"/>
        <dbReference type="EC" id="2.7.1.148"/>
    </reaction>
</comment>
<name>A0A2R8BAJ8_9RHOB</name>
<gene>
    <name evidence="10 13" type="primary">ispE</name>
    <name evidence="13" type="ORF">ASD8599_00819</name>
</gene>
<evidence type="ECO:0000256" key="3">
    <source>
        <dbReference type="ARBA" id="ARBA00017473"/>
    </source>
</evidence>
<comment type="function">
    <text evidence="10">Catalyzes the phosphorylation of the position 2 hydroxy group of 4-diphosphocytidyl-2C-methyl-D-erythritol.</text>
</comment>
<evidence type="ECO:0000259" key="12">
    <source>
        <dbReference type="Pfam" id="PF08544"/>
    </source>
</evidence>
<dbReference type="RefSeq" id="WP_108827345.1">
    <property type="nucleotide sequence ID" value="NZ_OMOR01000001.1"/>
</dbReference>
<evidence type="ECO:0000256" key="10">
    <source>
        <dbReference type="HAMAP-Rule" id="MF_00061"/>
    </source>
</evidence>
<dbReference type="EC" id="2.7.1.148" evidence="2 10"/>
<protein>
    <recommendedName>
        <fullName evidence="3 10">4-diphosphocytidyl-2-C-methyl-D-erythritol kinase</fullName>
        <shortName evidence="10">CMK</shortName>
        <ecNumber evidence="2 10">2.7.1.148</ecNumber>
    </recommendedName>
    <alternativeName>
        <fullName evidence="9 10">4-(cytidine-5'-diphospho)-2-C-methyl-D-erythritol kinase</fullName>
    </alternativeName>
</protein>
<feature type="domain" description="GHMP kinase C-terminal" evidence="12">
    <location>
        <begin position="193"/>
        <end position="252"/>
    </location>
</feature>
<dbReference type="InterPro" id="IPR014721">
    <property type="entry name" value="Ribsml_uS5_D2-typ_fold_subgr"/>
</dbReference>
<dbReference type="SUPFAM" id="SSF54211">
    <property type="entry name" value="Ribosomal protein S5 domain 2-like"/>
    <property type="match status" value="1"/>
</dbReference>
<evidence type="ECO:0000256" key="4">
    <source>
        <dbReference type="ARBA" id="ARBA00022679"/>
    </source>
</evidence>
<evidence type="ECO:0000256" key="2">
    <source>
        <dbReference type="ARBA" id="ARBA00012052"/>
    </source>
</evidence>
<keyword evidence="4 10" id="KW-0808">Transferase</keyword>
<dbReference type="AlphaFoldDB" id="A0A2R8BAJ8"/>
<evidence type="ECO:0000313" key="14">
    <source>
        <dbReference type="Proteomes" id="UP000244880"/>
    </source>
</evidence>
<keyword evidence="14" id="KW-1185">Reference proteome</keyword>
<dbReference type="InterPro" id="IPR013750">
    <property type="entry name" value="GHMP_kinase_C_dom"/>
</dbReference>
<evidence type="ECO:0000256" key="5">
    <source>
        <dbReference type="ARBA" id="ARBA00022741"/>
    </source>
</evidence>
<evidence type="ECO:0000313" key="13">
    <source>
        <dbReference type="EMBL" id="SPH20080.1"/>
    </source>
</evidence>
<dbReference type="EMBL" id="OMOR01000001">
    <property type="protein sequence ID" value="SPH20080.1"/>
    <property type="molecule type" value="Genomic_DNA"/>
</dbReference>
<dbReference type="InterPro" id="IPR036554">
    <property type="entry name" value="GHMP_kinase_C_sf"/>
</dbReference>
<feature type="binding site" evidence="10">
    <location>
        <begin position="89"/>
        <end position="99"/>
    </location>
    <ligand>
        <name>ATP</name>
        <dbReference type="ChEBI" id="CHEBI:30616"/>
    </ligand>
</feature>
<comment type="similarity">
    <text evidence="1 10">Belongs to the GHMP kinase family. IspE subfamily.</text>
</comment>
<feature type="active site" evidence="10">
    <location>
        <position position="10"/>
    </location>
</feature>
<keyword evidence="8 10" id="KW-0414">Isoprene biosynthesis</keyword>
<dbReference type="Proteomes" id="UP000244880">
    <property type="component" value="Unassembled WGS sequence"/>
</dbReference>
<keyword evidence="5 10" id="KW-0547">Nucleotide-binding</keyword>
<dbReference type="PANTHER" id="PTHR43527:SF2">
    <property type="entry name" value="4-DIPHOSPHOCYTIDYL-2-C-METHYL-D-ERYTHRITOL KINASE, CHLOROPLASTIC"/>
    <property type="match status" value="1"/>
</dbReference>
<dbReference type="GO" id="GO:0016114">
    <property type="term" value="P:terpenoid biosynthetic process"/>
    <property type="evidence" value="ECO:0007669"/>
    <property type="project" value="InterPro"/>
</dbReference>
<dbReference type="InterPro" id="IPR020568">
    <property type="entry name" value="Ribosomal_Su5_D2-typ_SF"/>
</dbReference>
<dbReference type="HAMAP" id="MF_00061">
    <property type="entry name" value="IspE"/>
    <property type="match status" value="1"/>
</dbReference>
<keyword evidence="6 10" id="KW-0418">Kinase</keyword>
<dbReference type="Gene3D" id="3.30.230.10">
    <property type="match status" value="1"/>
</dbReference>
<evidence type="ECO:0000256" key="6">
    <source>
        <dbReference type="ARBA" id="ARBA00022777"/>
    </source>
</evidence>
<reference evidence="13 14" key="1">
    <citation type="submission" date="2018-03" db="EMBL/GenBank/DDBJ databases">
        <authorList>
            <person name="Keele B.F."/>
        </authorList>
    </citation>
    <scope>NUCLEOTIDE SEQUENCE [LARGE SCALE GENOMIC DNA]</scope>
    <source>
        <strain evidence="13 14">CECT 8599</strain>
    </source>
</reference>
<keyword evidence="7 10" id="KW-0067">ATP-binding</keyword>
<dbReference type="GO" id="GO:0050515">
    <property type="term" value="F:4-(cytidine 5'-diphospho)-2-C-methyl-D-erythritol kinase activity"/>
    <property type="evidence" value="ECO:0007669"/>
    <property type="project" value="UniProtKB-UniRule"/>
</dbReference>
<evidence type="ECO:0000259" key="11">
    <source>
        <dbReference type="Pfam" id="PF00288"/>
    </source>
</evidence>
<evidence type="ECO:0000256" key="8">
    <source>
        <dbReference type="ARBA" id="ARBA00023229"/>
    </source>
</evidence>
<dbReference type="NCBIfam" id="NF011202">
    <property type="entry name" value="PRK14608.1"/>
    <property type="match status" value="1"/>
</dbReference>
<comment type="pathway">
    <text evidence="10">Isoprenoid biosynthesis; isopentenyl diphosphate biosynthesis via DXP pathway; isopentenyl diphosphate from 1-deoxy-D-xylulose 5-phosphate: step 3/6.</text>
</comment>
<dbReference type="OrthoDB" id="9809438at2"/>
<dbReference type="Pfam" id="PF00288">
    <property type="entry name" value="GHMP_kinases_N"/>
    <property type="match status" value="1"/>
</dbReference>
<feature type="active site" evidence="10">
    <location>
        <position position="120"/>
    </location>
</feature>
<dbReference type="PIRSF" id="PIRSF010376">
    <property type="entry name" value="IspE"/>
    <property type="match status" value="1"/>
</dbReference>
<evidence type="ECO:0000256" key="7">
    <source>
        <dbReference type="ARBA" id="ARBA00022840"/>
    </source>
</evidence>
<dbReference type="Pfam" id="PF08544">
    <property type="entry name" value="GHMP_kinases_C"/>
    <property type="match status" value="1"/>
</dbReference>
<dbReference type="InterPro" id="IPR004424">
    <property type="entry name" value="IspE"/>
</dbReference>
<dbReference type="PANTHER" id="PTHR43527">
    <property type="entry name" value="4-DIPHOSPHOCYTIDYL-2-C-METHYL-D-ERYTHRITOL KINASE, CHLOROPLASTIC"/>
    <property type="match status" value="1"/>
</dbReference>
<sequence>MTTECFAPAKINLTLHVTGQRADGYHLLDSLVVFADVGDAITFTPAPEMSLTVDGPFSTGVPCDGRNLLWKAAELAGVTGHLTLQKNLPHGAGIGGGSSDAGALLRALGCDNAGLALGADVPVCSYGRAARMQGIGDMVHPVANVPPLFAVLVNSGAYVPTPQVFQALAQKDNSGQEDMPQHGVDFTQWLHRQRNDLQAAAITIAPEIGSVLAALAACDGQNLVRMSGSGATCFALFDTAPKAQAAAHTLATANPDWWVKPCVLS</sequence>
<organism evidence="13 14">
    <name type="scientific">Ascidiaceihabitans donghaensis</name>
    <dbReference type="NCBI Taxonomy" id="1510460"/>
    <lineage>
        <taxon>Bacteria</taxon>
        <taxon>Pseudomonadati</taxon>
        <taxon>Pseudomonadota</taxon>
        <taxon>Alphaproteobacteria</taxon>
        <taxon>Rhodobacterales</taxon>
        <taxon>Paracoccaceae</taxon>
        <taxon>Ascidiaceihabitans</taxon>
    </lineage>
</organism>
<accession>A0A2R8BAJ8</accession>
<dbReference type="GO" id="GO:0019288">
    <property type="term" value="P:isopentenyl diphosphate biosynthetic process, methylerythritol 4-phosphate pathway"/>
    <property type="evidence" value="ECO:0007669"/>
    <property type="project" value="UniProtKB-UniRule"/>
</dbReference>
<feature type="domain" description="GHMP kinase N-terminal" evidence="11">
    <location>
        <begin position="67"/>
        <end position="108"/>
    </location>
</feature>
<evidence type="ECO:0000256" key="9">
    <source>
        <dbReference type="ARBA" id="ARBA00032554"/>
    </source>
</evidence>
<dbReference type="GO" id="GO:0005524">
    <property type="term" value="F:ATP binding"/>
    <property type="evidence" value="ECO:0007669"/>
    <property type="project" value="UniProtKB-UniRule"/>
</dbReference>
<evidence type="ECO:0000256" key="1">
    <source>
        <dbReference type="ARBA" id="ARBA00009684"/>
    </source>
</evidence>
<dbReference type="UniPathway" id="UPA00056">
    <property type="reaction ID" value="UER00094"/>
</dbReference>
<dbReference type="Gene3D" id="3.30.70.890">
    <property type="entry name" value="GHMP kinase, C-terminal domain"/>
    <property type="match status" value="1"/>
</dbReference>
<dbReference type="SUPFAM" id="SSF55060">
    <property type="entry name" value="GHMP Kinase, C-terminal domain"/>
    <property type="match status" value="1"/>
</dbReference>
<dbReference type="InterPro" id="IPR006204">
    <property type="entry name" value="GHMP_kinase_N_dom"/>
</dbReference>
<proteinExistence type="inferred from homology"/>